<dbReference type="InterPro" id="IPR003439">
    <property type="entry name" value="ABC_transporter-like_ATP-bd"/>
</dbReference>
<evidence type="ECO:0000313" key="6">
    <source>
        <dbReference type="EMBL" id="MBK1790849.1"/>
    </source>
</evidence>
<evidence type="ECO:0000256" key="3">
    <source>
        <dbReference type="ARBA" id="ARBA00022840"/>
    </source>
</evidence>
<protein>
    <submittedName>
        <fullName evidence="6">ABC transporter ATP-binding protein</fullName>
    </submittedName>
</protein>
<keyword evidence="3 6" id="KW-0067">ATP-binding</keyword>
<dbReference type="GO" id="GO:0016887">
    <property type="term" value="F:ATP hydrolysis activity"/>
    <property type="evidence" value="ECO:0007669"/>
    <property type="project" value="InterPro"/>
</dbReference>
<comment type="similarity">
    <text evidence="4">Belongs to the ABC transporter superfamily. Macrolide exporter (TC 3.A.1.122) family.</text>
</comment>
<keyword evidence="7" id="KW-1185">Reference proteome</keyword>
<dbReference type="FunFam" id="3.40.50.300:FF:000032">
    <property type="entry name" value="Export ABC transporter ATP-binding protein"/>
    <property type="match status" value="1"/>
</dbReference>
<dbReference type="CDD" id="cd03255">
    <property type="entry name" value="ABC_MJ0796_LolCDE_FtsE"/>
    <property type="match status" value="1"/>
</dbReference>
<dbReference type="PANTHER" id="PTHR24220">
    <property type="entry name" value="IMPORT ATP-BINDING PROTEIN"/>
    <property type="match status" value="1"/>
</dbReference>
<dbReference type="PANTHER" id="PTHR24220:SF86">
    <property type="entry name" value="ABC TRANSPORTER ABCH.1"/>
    <property type="match status" value="1"/>
</dbReference>
<evidence type="ECO:0000256" key="2">
    <source>
        <dbReference type="ARBA" id="ARBA00022741"/>
    </source>
</evidence>
<proteinExistence type="inferred from homology"/>
<dbReference type="InterPro" id="IPR027417">
    <property type="entry name" value="P-loop_NTPase"/>
</dbReference>
<comment type="caution">
    <text evidence="6">The sequence shown here is derived from an EMBL/GenBank/DDBJ whole genome shotgun (WGS) entry which is preliminary data.</text>
</comment>
<dbReference type="GO" id="GO:0005886">
    <property type="term" value="C:plasma membrane"/>
    <property type="evidence" value="ECO:0007669"/>
    <property type="project" value="TreeGrafter"/>
</dbReference>
<dbReference type="GO" id="GO:0005524">
    <property type="term" value="F:ATP binding"/>
    <property type="evidence" value="ECO:0007669"/>
    <property type="project" value="UniProtKB-KW"/>
</dbReference>
<dbReference type="Gene3D" id="3.40.50.300">
    <property type="entry name" value="P-loop containing nucleotide triphosphate hydrolases"/>
    <property type="match status" value="1"/>
</dbReference>
<dbReference type="Proteomes" id="UP000624703">
    <property type="component" value="Unassembled WGS sequence"/>
</dbReference>
<dbReference type="Pfam" id="PF00005">
    <property type="entry name" value="ABC_tran"/>
    <property type="match status" value="1"/>
</dbReference>
<dbReference type="PROSITE" id="PS50893">
    <property type="entry name" value="ABC_TRANSPORTER_2"/>
    <property type="match status" value="1"/>
</dbReference>
<gene>
    <name evidence="6" type="ORF">JIN82_06735</name>
</gene>
<reference evidence="6" key="1">
    <citation type="submission" date="2021-01" db="EMBL/GenBank/DDBJ databases">
        <title>Modified the classification status of verrucomicrobia.</title>
        <authorList>
            <person name="Feng X."/>
        </authorList>
    </citation>
    <scope>NUCLEOTIDE SEQUENCE</scope>
    <source>
        <strain evidence="6">_KCTC 22039</strain>
    </source>
</reference>
<dbReference type="SMART" id="SM00382">
    <property type="entry name" value="AAA"/>
    <property type="match status" value="1"/>
</dbReference>
<keyword evidence="2" id="KW-0547">Nucleotide-binding</keyword>
<dbReference type="InterPro" id="IPR017871">
    <property type="entry name" value="ABC_transporter-like_CS"/>
</dbReference>
<sequence>MKSDNRTLEIRSLEKYYSHGEQKIAALDGVSLAVDKGDFVAIMGASGSGKSTLLHLIGGLTNADRGEIIINGTDISGYGDHDLTLFRRNHLGFVFQAYNLMPFLTAEENIKLPLLGKKVTDSQLEKLLDRLGLKDRRHHRPDALSGGEQQRVAIARALITEPDVLLVDEPTGNLDSVAEEDICQLLRQLCDEQQCTIAMVTHEPAVAFAADRVHVLSDGKIVDSFATSECDNEAELAVKYQQIVHQQKQLTKTR</sequence>
<evidence type="ECO:0000256" key="4">
    <source>
        <dbReference type="ARBA" id="ARBA00038388"/>
    </source>
</evidence>
<dbReference type="GO" id="GO:0022857">
    <property type="term" value="F:transmembrane transporter activity"/>
    <property type="evidence" value="ECO:0007669"/>
    <property type="project" value="TreeGrafter"/>
</dbReference>
<dbReference type="InterPro" id="IPR003593">
    <property type="entry name" value="AAA+_ATPase"/>
</dbReference>
<dbReference type="AlphaFoldDB" id="A0A8J7MFI0"/>
<dbReference type="RefSeq" id="WP_200310873.1">
    <property type="nucleotide sequence ID" value="NZ_JAENIM010000034.1"/>
</dbReference>
<accession>A0A8J7MFI0</accession>
<dbReference type="InterPro" id="IPR017911">
    <property type="entry name" value="MacB-like_ATP-bd"/>
</dbReference>
<evidence type="ECO:0000259" key="5">
    <source>
        <dbReference type="PROSITE" id="PS50893"/>
    </source>
</evidence>
<dbReference type="PROSITE" id="PS00211">
    <property type="entry name" value="ABC_TRANSPORTER_1"/>
    <property type="match status" value="1"/>
</dbReference>
<evidence type="ECO:0000313" key="7">
    <source>
        <dbReference type="Proteomes" id="UP000624703"/>
    </source>
</evidence>
<dbReference type="GO" id="GO:0098796">
    <property type="term" value="C:membrane protein complex"/>
    <property type="evidence" value="ECO:0007669"/>
    <property type="project" value="UniProtKB-ARBA"/>
</dbReference>
<feature type="domain" description="ABC transporter" evidence="5">
    <location>
        <begin position="8"/>
        <end position="243"/>
    </location>
</feature>
<organism evidence="6 7">
    <name type="scientific">Persicirhabdus sediminis</name>
    <dbReference type="NCBI Taxonomy" id="454144"/>
    <lineage>
        <taxon>Bacteria</taxon>
        <taxon>Pseudomonadati</taxon>
        <taxon>Verrucomicrobiota</taxon>
        <taxon>Verrucomicrobiia</taxon>
        <taxon>Verrucomicrobiales</taxon>
        <taxon>Verrucomicrobiaceae</taxon>
        <taxon>Persicirhabdus</taxon>
    </lineage>
</organism>
<keyword evidence="1" id="KW-0813">Transport</keyword>
<name>A0A8J7MFI0_9BACT</name>
<dbReference type="SUPFAM" id="SSF52540">
    <property type="entry name" value="P-loop containing nucleoside triphosphate hydrolases"/>
    <property type="match status" value="1"/>
</dbReference>
<dbReference type="InterPro" id="IPR015854">
    <property type="entry name" value="ABC_transpr_LolD-like"/>
</dbReference>
<evidence type="ECO:0000256" key="1">
    <source>
        <dbReference type="ARBA" id="ARBA00022448"/>
    </source>
</evidence>
<dbReference type="EMBL" id="JAENIM010000034">
    <property type="protein sequence ID" value="MBK1790849.1"/>
    <property type="molecule type" value="Genomic_DNA"/>
</dbReference>